<keyword evidence="4" id="KW-0804">Transcription</keyword>
<name>A0ABP0BNC9_9PEZI</name>
<evidence type="ECO:0000313" key="9">
    <source>
        <dbReference type="Proteomes" id="UP001642406"/>
    </source>
</evidence>
<dbReference type="CDD" id="cd12148">
    <property type="entry name" value="fungal_TF_MHR"/>
    <property type="match status" value="1"/>
</dbReference>
<feature type="region of interest" description="Disordered" evidence="6">
    <location>
        <begin position="543"/>
        <end position="594"/>
    </location>
</feature>
<keyword evidence="9" id="KW-1185">Reference proteome</keyword>
<protein>
    <recommendedName>
        <fullName evidence="7">Zn(2)-C6 fungal-type domain-containing protein</fullName>
    </recommendedName>
</protein>
<organism evidence="8 9">
    <name type="scientific">Sporothrix bragantina</name>
    <dbReference type="NCBI Taxonomy" id="671064"/>
    <lineage>
        <taxon>Eukaryota</taxon>
        <taxon>Fungi</taxon>
        <taxon>Dikarya</taxon>
        <taxon>Ascomycota</taxon>
        <taxon>Pezizomycotina</taxon>
        <taxon>Sordariomycetes</taxon>
        <taxon>Sordariomycetidae</taxon>
        <taxon>Ophiostomatales</taxon>
        <taxon>Ophiostomataceae</taxon>
        <taxon>Sporothrix</taxon>
    </lineage>
</organism>
<evidence type="ECO:0000259" key="7">
    <source>
        <dbReference type="PROSITE" id="PS50048"/>
    </source>
</evidence>
<evidence type="ECO:0000256" key="6">
    <source>
        <dbReference type="SAM" id="MobiDB-lite"/>
    </source>
</evidence>
<accession>A0ABP0BNC9</accession>
<reference evidence="8 9" key="1">
    <citation type="submission" date="2024-01" db="EMBL/GenBank/DDBJ databases">
        <authorList>
            <person name="Allen C."/>
            <person name="Tagirdzhanova G."/>
        </authorList>
    </citation>
    <scope>NUCLEOTIDE SEQUENCE [LARGE SCALE GENOMIC DNA]</scope>
</reference>
<dbReference type="Proteomes" id="UP001642406">
    <property type="component" value="Unassembled WGS sequence"/>
</dbReference>
<dbReference type="InterPro" id="IPR036864">
    <property type="entry name" value="Zn2-C6_fun-type_DNA-bd_sf"/>
</dbReference>
<keyword evidence="3" id="KW-0805">Transcription regulation</keyword>
<proteinExistence type="predicted"/>
<dbReference type="SUPFAM" id="SSF57701">
    <property type="entry name" value="Zn2/Cys6 DNA-binding domain"/>
    <property type="match status" value="1"/>
</dbReference>
<gene>
    <name evidence="8" type="ORF">SBRCBS47491_004414</name>
</gene>
<dbReference type="PANTHER" id="PTHR47338">
    <property type="entry name" value="ZN(II)2CYS6 TRANSCRIPTION FACTOR (EUROFUNG)-RELATED"/>
    <property type="match status" value="1"/>
</dbReference>
<keyword evidence="2" id="KW-0479">Metal-binding</keyword>
<dbReference type="EMBL" id="CAWUHC010000033">
    <property type="protein sequence ID" value="CAK7221104.1"/>
    <property type="molecule type" value="Genomic_DNA"/>
</dbReference>
<sequence>MEIGLPRKKKRVKTGCLTCRARKVKCDETPTVCTNCQHVQLTCTVDNVAAPVHMHTPTRELSERLLAAYFQHVHPYQANGYLHPGKTLQAVRDGTLPQQVLLALWAVSARFVSSSSSSSASTCPLPAAAWADEAGARLLRSHTAACDNIVTALLLLTHAQYAGHFDQHHLWCAVANRQALRLGLHRSTAITTATTAATKPGEPKESTEDGLVSAERDRLYFACYASERQMANGTPESVYCPAERIRVRLPVDELNYRMLSPGMSVSLLTPLTPWASEACLEGGVSTLPPWAYNDVGLMGFYVRLVGARFMVKTCVQAMVEGQREHSFTQESIESWAPWSSPAFAMCLDKLADIMEALPTRLRLTRAAVRSRHDSPSLGPLVILYLLWNMCHLELYRTVLPGYPESIAPHVLAELAPADWLVQARRRCLRHAEAMTAVLQLVADSMPPQVPPLTITDHTLPRFVYSAIRIQMELGRGGEGGDGVEENEHENENDWAAHKDARKSKAAFAMMLQFAMRTSVYFPPARLLCKAIRKMVRDGGMAIDEEQEEGNVEATSRAETPPHPWFREQKTLDEEQQKEREKRQQEEQQQQQQQQMDYHGLWINDFDFLDGMFAFPVDGDGNSGLDALALAVGMDSHGFPNDENGPLLAVDYSLVPEASTALGPPVGGVGNVADVYIDPYLPSFT</sequence>
<dbReference type="PROSITE" id="PS50048">
    <property type="entry name" value="ZN2_CY6_FUNGAL_2"/>
    <property type="match status" value="1"/>
</dbReference>
<evidence type="ECO:0000256" key="1">
    <source>
        <dbReference type="ARBA" id="ARBA00004123"/>
    </source>
</evidence>
<evidence type="ECO:0000256" key="3">
    <source>
        <dbReference type="ARBA" id="ARBA00023015"/>
    </source>
</evidence>
<dbReference type="InterPro" id="IPR050815">
    <property type="entry name" value="TF_fung"/>
</dbReference>
<dbReference type="CDD" id="cd00067">
    <property type="entry name" value="GAL4"/>
    <property type="match status" value="1"/>
</dbReference>
<evidence type="ECO:0000256" key="2">
    <source>
        <dbReference type="ARBA" id="ARBA00022723"/>
    </source>
</evidence>
<comment type="caution">
    <text evidence="8">The sequence shown here is derived from an EMBL/GenBank/DDBJ whole genome shotgun (WGS) entry which is preliminary data.</text>
</comment>
<evidence type="ECO:0000256" key="5">
    <source>
        <dbReference type="ARBA" id="ARBA00023242"/>
    </source>
</evidence>
<feature type="domain" description="Zn(2)-C6 fungal-type" evidence="7">
    <location>
        <begin position="15"/>
        <end position="45"/>
    </location>
</feature>
<dbReference type="Pfam" id="PF00172">
    <property type="entry name" value="Zn_clus"/>
    <property type="match status" value="1"/>
</dbReference>
<dbReference type="InterPro" id="IPR001138">
    <property type="entry name" value="Zn2Cys6_DnaBD"/>
</dbReference>
<dbReference type="PROSITE" id="PS00463">
    <property type="entry name" value="ZN2_CY6_FUNGAL_1"/>
    <property type="match status" value="1"/>
</dbReference>
<feature type="compositionally biased region" description="Basic and acidic residues" evidence="6">
    <location>
        <begin position="564"/>
        <end position="585"/>
    </location>
</feature>
<keyword evidence="5" id="KW-0539">Nucleus</keyword>
<dbReference type="PANTHER" id="PTHR47338:SF7">
    <property type="entry name" value="ZN(II)2CYS6 TRANSCRIPTION FACTOR (EUROFUNG)"/>
    <property type="match status" value="1"/>
</dbReference>
<dbReference type="Gene3D" id="4.10.240.10">
    <property type="entry name" value="Zn(2)-C6 fungal-type DNA-binding domain"/>
    <property type="match status" value="1"/>
</dbReference>
<evidence type="ECO:0000256" key="4">
    <source>
        <dbReference type="ARBA" id="ARBA00023163"/>
    </source>
</evidence>
<comment type="subcellular location">
    <subcellularLocation>
        <location evidence="1">Nucleus</location>
    </subcellularLocation>
</comment>
<evidence type="ECO:0000313" key="8">
    <source>
        <dbReference type="EMBL" id="CAK7221104.1"/>
    </source>
</evidence>
<dbReference type="InterPro" id="IPR007219">
    <property type="entry name" value="XnlR_reg_dom"/>
</dbReference>
<dbReference type="SMART" id="SM00066">
    <property type="entry name" value="GAL4"/>
    <property type="match status" value="1"/>
</dbReference>
<dbReference type="Pfam" id="PF04082">
    <property type="entry name" value="Fungal_trans"/>
    <property type="match status" value="1"/>
</dbReference>